<gene>
    <name evidence="2" type="ORF">SAMN04487950_3837</name>
</gene>
<keyword evidence="1" id="KW-1133">Transmembrane helix</keyword>
<dbReference type="AlphaFoldDB" id="A0A1I4HTU7"/>
<keyword evidence="3" id="KW-1185">Reference proteome</keyword>
<name>A0A1I4HTU7_9EURY</name>
<feature type="transmembrane region" description="Helical" evidence="1">
    <location>
        <begin position="59"/>
        <end position="81"/>
    </location>
</feature>
<dbReference type="EMBL" id="FOTC01000006">
    <property type="protein sequence ID" value="SFL45639.1"/>
    <property type="molecule type" value="Genomic_DNA"/>
</dbReference>
<proteinExistence type="predicted"/>
<evidence type="ECO:0000313" key="2">
    <source>
        <dbReference type="EMBL" id="SFL45639.1"/>
    </source>
</evidence>
<evidence type="ECO:0000313" key="3">
    <source>
        <dbReference type="Proteomes" id="UP000199607"/>
    </source>
</evidence>
<keyword evidence="1" id="KW-0812">Transmembrane</keyword>
<protein>
    <submittedName>
        <fullName evidence="2">Uncharacterized protein</fullName>
    </submittedName>
</protein>
<dbReference type="STRING" id="553466.SAMN04487950_3837"/>
<accession>A0A1I4HTU7</accession>
<keyword evidence="1" id="KW-0472">Membrane</keyword>
<sequence length="82" mass="8577">MDIDSGSDVWGAGEYKTKEEVDAADSESSNLAALGYSAGREVDTSEGATESGTSLLKSVLFKIGVTLLSFLVLCLLLFLILG</sequence>
<dbReference type="Proteomes" id="UP000199607">
    <property type="component" value="Unassembled WGS sequence"/>
</dbReference>
<evidence type="ECO:0000256" key="1">
    <source>
        <dbReference type="SAM" id="Phobius"/>
    </source>
</evidence>
<organism evidence="2 3">
    <name type="scientific">Halogranum rubrum</name>
    <dbReference type="NCBI Taxonomy" id="553466"/>
    <lineage>
        <taxon>Archaea</taxon>
        <taxon>Methanobacteriati</taxon>
        <taxon>Methanobacteriota</taxon>
        <taxon>Stenosarchaea group</taxon>
        <taxon>Halobacteria</taxon>
        <taxon>Halobacteriales</taxon>
        <taxon>Haloferacaceae</taxon>
    </lineage>
</organism>
<reference evidence="3" key="1">
    <citation type="submission" date="2016-10" db="EMBL/GenBank/DDBJ databases">
        <authorList>
            <person name="Varghese N."/>
            <person name="Submissions S."/>
        </authorList>
    </citation>
    <scope>NUCLEOTIDE SEQUENCE [LARGE SCALE GENOMIC DNA]</scope>
    <source>
        <strain evidence="3">CGMCC 1.7738</strain>
    </source>
</reference>